<comment type="caution">
    <text evidence="12">The sequence shown here is derived from an EMBL/GenBank/DDBJ whole genome shotgun (WGS) entry which is preliminary data.</text>
</comment>
<protein>
    <recommendedName>
        <fullName evidence="9">Eukaryotic translation initiation factor 4E-1</fullName>
    </recommendedName>
    <alternativeName>
        <fullName evidence="8">eIF-4F 25 kDa subunit</fullName>
    </alternativeName>
    <alternativeName>
        <fullName evidence="10">eIF-4F p26 subunit</fullName>
    </alternativeName>
    <alternativeName>
        <fullName evidence="7">mRNA cap-binding protein</fullName>
    </alternativeName>
</protein>
<proteinExistence type="inferred from homology"/>
<evidence type="ECO:0000256" key="2">
    <source>
        <dbReference type="ARBA" id="ARBA00022490"/>
    </source>
</evidence>
<evidence type="ECO:0000256" key="3">
    <source>
        <dbReference type="ARBA" id="ARBA00022540"/>
    </source>
</evidence>
<dbReference type="GO" id="GO:0051607">
    <property type="term" value="P:defense response to virus"/>
    <property type="evidence" value="ECO:0007669"/>
    <property type="project" value="UniProtKB-ARBA"/>
</dbReference>
<organism evidence="12 13">
    <name type="scientific">Dovyalis caffra</name>
    <dbReference type="NCBI Taxonomy" id="77055"/>
    <lineage>
        <taxon>Eukaryota</taxon>
        <taxon>Viridiplantae</taxon>
        <taxon>Streptophyta</taxon>
        <taxon>Embryophyta</taxon>
        <taxon>Tracheophyta</taxon>
        <taxon>Spermatophyta</taxon>
        <taxon>Magnoliopsida</taxon>
        <taxon>eudicotyledons</taxon>
        <taxon>Gunneridae</taxon>
        <taxon>Pentapetalae</taxon>
        <taxon>rosids</taxon>
        <taxon>fabids</taxon>
        <taxon>Malpighiales</taxon>
        <taxon>Salicaceae</taxon>
        <taxon>Flacourtieae</taxon>
        <taxon>Dovyalis</taxon>
    </lineage>
</organism>
<dbReference type="Pfam" id="PF01652">
    <property type="entry name" value="IF4E"/>
    <property type="match status" value="1"/>
</dbReference>
<keyword evidence="5 11" id="KW-0694">RNA-binding</keyword>
<dbReference type="Proteomes" id="UP001314170">
    <property type="component" value="Unassembled WGS sequence"/>
</dbReference>
<evidence type="ECO:0000256" key="9">
    <source>
        <dbReference type="ARBA" id="ARBA00041073"/>
    </source>
</evidence>
<comment type="similarity">
    <text evidence="1 11">Belongs to the eukaryotic initiation factor 4E family.</text>
</comment>
<dbReference type="AlphaFoldDB" id="A0AAV1QPA6"/>
<evidence type="ECO:0000256" key="1">
    <source>
        <dbReference type="ARBA" id="ARBA00009860"/>
    </source>
</evidence>
<dbReference type="PANTHER" id="PTHR11960">
    <property type="entry name" value="EUKARYOTIC TRANSLATION INITIATION FACTOR 4E RELATED"/>
    <property type="match status" value="1"/>
</dbReference>
<dbReference type="InterPro" id="IPR001040">
    <property type="entry name" value="TIF_eIF_4E"/>
</dbReference>
<keyword evidence="13" id="KW-1185">Reference proteome</keyword>
<reference evidence="12 13" key="1">
    <citation type="submission" date="2024-01" db="EMBL/GenBank/DDBJ databases">
        <authorList>
            <person name="Waweru B."/>
        </authorList>
    </citation>
    <scope>NUCLEOTIDE SEQUENCE [LARGE SCALE GENOMIC DNA]</scope>
</reference>
<dbReference type="GO" id="GO:0016281">
    <property type="term" value="C:eukaryotic translation initiation factor 4F complex"/>
    <property type="evidence" value="ECO:0007669"/>
    <property type="project" value="TreeGrafter"/>
</dbReference>
<dbReference type="PANTHER" id="PTHR11960:SF8">
    <property type="entry name" value="EUKARYOTIC TRANSLATION INITIATION FACTOR 4E1-RELATED"/>
    <property type="match status" value="1"/>
</dbReference>
<evidence type="ECO:0000256" key="4">
    <source>
        <dbReference type="ARBA" id="ARBA00022845"/>
    </source>
</evidence>
<name>A0AAV1QPA6_9ROSI</name>
<evidence type="ECO:0000256" key="8">
    <source>
        <dbReference type="ARBA" id="ARBA00032656"/>
    </source>
</evidence>
<keyword evidence="4" id="KW-0810">Translation regulation</keyword>
<keyword evidence="2" id="KW-0963">Cytoplasm</keyword>
<dbReference type="EMBL" id="CAWUPB010000027">
    <property type="protein sequence ID" value="CAK7322778.1"/>
    <property type="molecule type" value="Genomic_DNA"/>
</dbReference>
<gene>
    <name evidence="12" type="ORF">DCAF_LOCUS389</name>
</gene>
<evidence type="ECO:0000313" key="13">
    <source>
        <dbReference type="Proteomes" id="UP001314170"/>
    </source>
</evidence>
<accession>A0AAV1QPA6</accession>
<dbReference type="PROSITE" id="PS00813">
    <property type="entry name" value="IF4E"/>
    <property type="match status" value="1"/>
</dbReference>
<evidence type="ECO:0000256" key="6">
    <source>
        <dbReference type="ARBA" id="ARBA00022917"/>
    </source>
</evidence>
<dbReference type="GO" id="GO:0006417">
    <property type="term" value="P:regulation of translation"/>
    <property type="evidence" value="ECO:0007669"/>
    <property type="project" value="UniProtKB-KW"/>
</dbReference>
<sequence>MYHPSKLAVGADFYCFKHKIEPNWEDPVCVNGGKWIVCFPEGKSGKSDTSWLKTLLAMIGGQLDHGDEICGAAVSVRRKQERIALWTKNASNEAAQLSIGKQWKEFLNYNGPIGFIFHDDAKKLKRSAKKRYKMHDLLQEMGYSIVSEESENPRKRSRLVDPEDIYHVLKKRKGTKAVKGIYLDMSESMEMQLKSDAFTGMRCLEFLIIKGNLSKVQLPYRGLEFQYAGIFPLG</sequence>
<keyword evidence="3 11" id="KW-0396">Initiation factor</keyword>
<evidence type="ECO:0000256" key="7">
    <source>
        <dbReference type="ARBA" id="ARBA00030245"/>
    </source>
</evidence>
<dbReference type="InterPro" id="IPR023398">
    <property type="entry name" value="TIF_eIF4e-like"/>
</dbReference>
<dbReference type="InterPro" id="IPR019770">
    <property type="entry name" value="TIF_eIF_4E_CS"/>
</dbReference>
<evidence type="ECO:0000313" key="12">
    <source>
        <dbReference type="EMBL" id="CAK7322778.1"/>
    </source>
</evidence>
<dbReference type="GO" id="GO:0003743">
    <property type="term" value="F:translation initiation factor activity"/>
    <property type="evidence" value="ECO:0007669"/>
    <property type="project" value="UniProtKB-KW"/>
</dbReference>
<keyword evidence="6 11" id="KW-0648">Protein biosynthesis</keyword>
<dbReference type="GO" id="GO:0000340">
    <property type="term" value="F:RNA 7-methylguanosine cap binding"/>
    <property type="evidence" value="ECO:0007669"/>
    <property type="project" value="TreeGrafter"/>
</dbReference>
<evidence type="ECO:0000256" key="5">
    <source>
        <dbReference type="ARBA" id="ARBA00022884"/>
    </source>
</evidence>
<evidence type="ECO:0000256" key="10">
    <source>
        <dbReference type="ARBA" id="ARBA00041713"/>
    </source>
</evidence>
<dbReference type="Gene3D" id="3.30.760.10">
    <property type="entry name" value="RNA Cap, Translation Initiation Factor Eif4e"/>
    <property type="match status" value="1"/>
</dbReference>
<evidence type="ECO:0000256" key="11">
    <source>
        <dbReference type="RuleBase" id="RU004374"/>
    </source>
</evidence>
<dbReference type="SUPFAM" id="SSF55418">
    <property type="entry name" value="eIF4e-like"/>
    <property type="match status" value="1"/>
</dbReference>